<reference evidence="10 11" key="1">
    <citation type="submission" date="2023-01" db="EMBL/GenBank/DDBJ databases">
        <title>Novel diversity within Roseofilum (Cyanobacteria; Desertifilaceae) from marine benthic mats with descriptions of four novel species.</title>
        <authorList>
            <person name="Wang Y."/>
            <person name="Berthold D.E."/>
            <person name="Hu J."/>
            <person name="Lefler F.W."/>
            <person name="Laughinghouse H.D. IV."/>
        </authorList>
    </citation>
    <scope>NUCLEOTIDE SEQUENCE [LARGE SCALE GENOMIC DNA]</scope>
    <source>
        <strain evidence="10 11">BLCC-M143</strain>
    </source>
</reference>
<keyword evidence="2" id="KW-0813">Transport</keyword>
<organism evidence="10 11">
    <name type="scientific">Roseofilum casamattae BLCC-M143</name>
    <dbReference type="NCBI Taxonomy" id="3022442"/>
    <lineage>
        <taxon>Bacteria</taxon>
        <taxon>Bacillati</taxon>
        <taxon>Cyanobacteriota</taxon>
        <taxon>Cyanophyceae</taxon>
        <taxon>Desertifilales</taxon>
        <taxon>Desertifilaceae</taxon>
        <taxon>Roseofilum</taxon>
        <taxon>Roseofilum casamattae</taxon>
    </lineage>
</organism>
<comment type="caution">
    <text evidence="10">The sequence shown here is derived from an EMBL/GenBank/DDBJ whole genome shotgun (WGS) entry which is preliminary data.</text>
</comment>
<dbReference type="RefSeq" id="WP_283759135.1">
    <property type="nucleotide sequence ID" value="NZ_JAQOSQ010000015.1"/>
</dbReference>
<dbReference type="Gene3D" id="1.10.1130.10">
    <property type="entry name" value="Flavocytochrome C3, Chain A"/>
    <property type="match status" value="1"/>
</dbReference>
<dbReference type="Gene3D" id="1.10.780.10">
    <property type="entry name" value="Hydroxylamine Oxidoreductase, Chain A, domain 1"/>
    <property type="match status" value="1"/>
</dbReference>
<dbReference type="EMBL" id="JAQOSQ010000015">
    <property type="protein sequence ID" value="MDJ1184480.1"/>
    <property type="molecule type" value="Genomic_DNA"/>
</dbReference>
<keyword evidence="5 8" id="KW-0732">Signal</keyword>
<proteinExistence type="predicted"/>
<evidence type="ECO:0000259" key="9">
    <source>
        <dbReference type="Pfam" id="PF14537"/>
    </source>
</evidence>
<evidence type="ECO:0000256" key="3">
    <source>
        <dbReference type="ARBA" id="ARBA00022617"/>
    </source>
</evidence>
<keyword evidence="3" id="KW-0349">Heme</keyword>
<evidence type="ECO:0000256" key="2">
    <source>
        <dbReference type="ARBA" id="ARBA00022448"/>
    </source>
</evidence>
<dbReference type="InterPro" id="IPR012286">
    <property type="entry name" value="Tetrahaem_cytochrome"/>
</dbReference>
<evidence type="ECO:0000256" key="6">
    <source>
        <dbReference type="ARBA" id="ARBA00022982"/>
    </source>
</evidence>
<feature type="chain" id="PRO_5046705283" evidence="8">
    <location>
        <begin position="30"/>
        <end position="272"/>
    </location>
</feature>
<dbReference type="PANTHER" id="PTHR35038:SF8">
    <property type="entry name" value="C-TYPE POLYHEME CYTOCHROME OMCC"/>
    <property type="match status" value="1"/>
</dbReference>
<keyword evidence="6" id="KW-0249">Electron transport</keyword>
<keyword evidence="11" id="KW-1185">Reference proteome</keyword>
<sequence>MIRLKSSIRYAAIAILLLFSLLLPQPDFAIAAPISSDRVAEITKQWEQSAHALANVNCSSCHQDKKTKTLVVRPDRESCQSCHQQQVDTFLLGKHGIRTLEGLSPLTPAMAKLPMKNSAFDRTLGCNSCHNVHQTNTFVASTDSCLQCHNDTHSLNYRNSKHGRLFAASVRLPRPSPDLVSCATCHLPRQVHEETKTVFVNHNNTYNLLPRDRMVKQVCMNCHGLEYSYNSIFDDELIEGNFHRPPQHYMETLKLVQARAEQRATSKVSTTE</sequence>
<comment type="subcellular location">
    <subcellularLocation>
        <location evidence="1">Cell envelope</location>
    </subcellularLocation>
</comment>
<protein>
    <submittedName>
        <fullName evidence="10">Cytochrome c3 family protein</fullName>
    </submittedName>
</protein>
<dbReference type="SUPFAM" id="SSF48695">
    <property type="entry name" value="Multiheme cytochromes"/>
    <property type="match status" value="1"/>
</dbReference>
<dbReference type="InterPro" id="IPR051829">
    <property type="entry name" value="Multiheme_Cytochr_ET"/>
</dbReference>
<keyword evidence="7" id="KW-0408">Iron</keyword>
<feature type="domain" description="Tetrahaem cytochrome" evidence="9">
    <location>
        <begin position="51"/>
        <end position="150"/>
    </location>
</feature>
<evidence type="ECO:0000313" key="11">
    <source>
        <dbReference type="Proteomes" id="UP001232992"/>
    </source>
</evidence>
<name>A0ABT7BZ69_9CYAN</name>
<evidence type="ECO:0000256" key="8">
    <source>
        <dbReference type="SAM" id="SignalP"/>
    </source>
</evidence>
<evidence type="ECO:0000313" key="10">
    <source>
        <dbReference type="EMBL" id="MDJ1184480.1"/>
    </source>
</evidence>
<evidence type="ECO:0000256" key="4">
    <source>
        <dbReference type="ARBA" id="ARBA00022723"/>
    </source>
</evidence>
<feature type="signal peptide" evidence="8">
    <location>
        <begin position="1"/>
        <end position="29"/>
    </location>
</feature>
<dbReference type="InterPro" id="IPR036280">
    <property type="entry name" value="Multihaem_cyt_sf"/>
</dbReference>
<dbReference type="Proteomes" id="UP001232992">
    <property type="component" value="Unassembled WGS sequence"/>
</dbReference>
<dbReference type="Pfam" id="PF14537">
    <property type="entry name" value="Cytochrom_c3_2"/>
    <property type="match status" value="1"/>
</dbReference>
<keyword evidence="4" id="KW-0479">Metal-binding</keyword>
<accession>A0ABT7BZ69</accession>
<dbReference type="PANTHER" id="PTHR35038">
    <property type="entry name" value="DISSIMILATORY SULFITE REDUCTASE SIRA"/>
    <property type="match status" value="1"/>
</dbReference>
<evidence type="ECO:0000256" key="1">
    <source>
        <dbReference type="ARBA" id="ARBA00004196"/>
    </source>
</evidence>
<gene>
    <name evidence="10" type="ORF">PMH09_14935</name>
</gene>
<evidence type="ECO:0000256" key="5">
    <source>
        <dbReference type="ARBA" id="ARBA00022729"/>
    </source>
</evidence>
<evidence type="ECO:0000256" key="7">
    <source>
        <dbReference type="ARBA" id="ARBA00023004"/>
    </source>
</evidence>